<dbReference type="EMBL" id="AEQZ01000038">
    <property type="protein sequence ID" value="EFV63280.1"/>
    <property type="molecule type" value="Genomic_DNA"/>
</dbReference>
<comment type="caution">
    <text evidence="1">The sequence shown here is derived from an EMBL/GenBank/DDBJ whole genome shotgun (WGS) entry which is preliminary data.</text>
</comment>
<protein>
    <submittedName>
        <fullName evidence="1">Uncharacterized protein</fullName>
    </submittedName>
</protein>
<reference evidence="1 2" key="1">
    <citation type="journal article" date="2011" name="J. Bacteriol.">
        <title>Genome sequence of Neisseria meningitidis serogroup B strain H44/76.</title>
        <authorList>
            <person name="Piet J.R."/>
            <person name="Huis In 't Veld R.A."/>
            <person name="van Schaik B.D."/>
            <person name="van Kampen A.H."/>
            <person name="Baas F."/>
            <person name="van de Beek D."/>
            <person name="Pannekoek Y."/>
            <person name="van der Ende A."/>
        </authorList>
    </citation>
    <scope>NUCLEOTIDE SEQUENCE [LARGE SCALE GENOMIC DNA]</scope>
    <source>
        <strain evidence="1 2">H44/76</strain>
    </source>
</reference>
<dbReference type="AlphaFoldDB" id="E6MYM8"/>
<evidence type="ECO:0000313" key="2">
    <source>
        <dbReference type="Proteomes" id="UP000032707"/>
    </source>
</evidence>
<proteinExistence type="predicted"/>
<evidence type="ECO:0000313" key="1">
    <source>
        <dbReference type="EMBL" id="EFV63280.1"/>
    </source>
</evidence>
<organism evidence="1 2">
    <name type="scientific">Neisseria meningitidis serogroup B / serotype 15 (strain H44/76)</name>
    <dbReference type="NCBI Taxonomy" id="909420"/>
    <lineage>
        <taxon>Bacteria</taxon>
        <taxon>Pseudomonadati</taxon>
        <taxon>Pseudomonadota</taxon>
        <taxon>Betaproteobacteria</taxon>
        <taxon>Neisseriales</taxon>
        <taxon>Neisseriaceae</taxon>
        <taxon>Neisseria</taxon>
    </lineage>
</organism>
<accession>E6MYM8</accession>
<name>E6MYM8_NEIMH</name>
<dbReference type="PATRIC" id="fig|909420.4.peg.1888"/>
<gene>
    <name evidence="1" type="ORF">NMH_1875</name>
</gene>
<dbReference type="Proteomes" id="UP000032707">
    <property type="component" value="Unassembled WGS sequence"/>
</dbReference>
<sequence length="40" mass="4698">MAEICFQASEKTIWQIEITLIVIPARAGIRLVWFRLFFVS</sequence>